<organism evidence="2 3">
    <name type="scientific">Cellulomonas algicola</name>
    <dbReference type="NCBI Taxonomy" id="2071633"/>
    <lineage>
        <taxon>Bacteria</taxon>
        <taxon>Bacillati</taxon>
        <taxon>Actinomycetota</taxon>
        <taxon>Actinomycetes</taxon>
        <taxon>Micrococcales</taxon>
        <taxon>Cellulomonadaceae</taxon>
        <taxon>Cellulomonas</taxon>
    </lineage>
</organism>
<evidence type="ECO:0000256" key="1">
    <source>
        <dbReference type="SAM" id="MobiDB-lite"/>
    </source>
</evidence>
<name>A0A401V5D1_9CELL</name>
<dbReference type="AlphaFoldDB" id="A0A401V5D1"/>
<sequence length="209" mass="22818">MRAFTEKHGAFVARLDASEREVVAALVADVAQLLGAPRFDEAGPAAAPEGPLLRTERIPPPQDPAVRRLLPDASQDDPDVAAEFRRLTEDDLRARKVARLGVMWTLLTTPGDGRRQDLLTVAPQDAPEVAAALTDLRLVLAERLDVRTDHDAEQLYDVLSDEAEGQDVDVRRYLVSLYGALSWLQESLVGLMLEHARRGGASGRSAHEG</sequence>
<keyword evidence="3" id="KW-1185">Reference proteome</keyword>
<dbReference type="EMBL" id="BHYL01000440">
    <property type="protein sequence ID" value="GCD22076.1"/>
    <property type="molecule type" value="Genomic_DNA"/>
</dbReference>
<evidence type="ECO:0000313" key="3">
    <source>
        <dbReference type="Proteomes" id="UP000288246"/>
    </source>
</evidence>
<gene>
    <name evidence="2" type="ORF">CTKZ_36380</name>
</gene>
<protein>
    <submittedName>
        <fullName evidence="2">Uncharacterized protein</fullName>
    </submittedName>
</protein>
<accession>A0A401V5D1</accession>
<comment type="caution">
    <text evidence="2">The sequence shown here is derived from an EMBL/GenBank/DDBJ whole genome shotgun (WGS) entry which is preliminary data.</text>
</comment>
<reference evidence="2 3" key="1">
    <citation type="submission" date="2018-11" db="EMBL/GenBank/DDBJ databases">
        <title>Draft genome sequence of Cellulomonas takizawaensis strain TKZ-21.</title>
        <authorList>
            <person name="Yamamura H."/>
            <person name="Hayashi T."/>
            <person name="Hamada M."/>
            <person name="Serisawa Y."/>
            <person name="Matsuyama K."/>
            <person name="Nakagawa Y."/>
            <person name="Otoguro M."/>
            <person name="Yanagida F."/>
            <person name="Hayakawa M."/>
        </authorList>
    </citation>
    <scope>NUCLEOTIDE SEQUENCE [LARGE SCALE GENOMIC DNA]</scope>
    <source>
        <strain evidence="2 3">TKZ-21</strain>
    </source>
</reference>
<dbReference type="RefSeq" id="WP_124344638.1">
    <property type="nucleotide sequence ID" value="NZ_BHYL01000440.1"/>
</dbReference>
<dbReference type="InterPro" id="IPR018561">
    <property type="entry name" value="AosR"/>
</dbReference>
<dbReference type="OrthoDB" id="3268479at2"/>
<dbReference type="Proteomes" id="UP000288246">
    <property type="component" value="Unassembled WGS sequence"/>
</dbReference>
<feature type="region of interest" description="Disordered" evidence="1">
    <location>
        <begin position="40"/>
        <end position="62"/>
    </location>
</feature>
<proteinExistence type="predicted"/>
<dbReference type="Pfam" id="PF09438">
    <property type="entry name" value="DUF2017"/>
    <property type="match status" value="1"/>
</dbReference>
<feature type="compositionally biased region" description="Low complexity" evidence="1">
    <location>
        <begin position="42"/>
        <end position="51"/>
    </location>
</feature>
<evidence type="ECO:0000313" key="2">
    <source>
        <dbReference type="EMBL" id="GCD22076.1"/>
    </source>
</evidence>